<dbReference type="PROSITE" id="PS00894">
    <property type="entry name" value="HTH_DEOR_1"/>
    <property type="match status" value="1"/>
</dbReference>
<reference evidence="5 6" key="1">
    <citation type="submission" date="2020-08" db="EMBL/GenBank/DDBJ databases">
        <title>Genomic Encyclopedia of Type Strains, Phase III (KMG-III): the genomes of soil and plant-associated and newly described type strains.</title>
        <authorList>
            <person name="Whitman W."/>
        </authorList>
    </citation>
    <scope>NUCLEOTIDE SEQUENCE [LARGE SCALE GENOMIC DNA]</scope>
    <source>
        <strain evidence="5 6">CECT 7015</strain>
    </source>
</reference>
<evidence type="ECO:0000256" key="3">
    <source>
        <dbReference type="ARBA" id="ARBA00023163"/>
    </source>
</evidence>
<dbReference type="EMBL" id="JACHXN010000010">
    <property type="protein sequence ID" value="MBB3146905.1"/>
    <property type="molecule type" value="Genomic_DNA"/>
</dbReference>
<evidence type="ECO:0000259" key="4">
    <source>
        <dbReference type="PROSITE" id="PS51000"/>
    </source>
</evidence>
<dbReference type="InterPro" id="IPR014036">
    <property type="entry name" value="DeoR-like_C"/>
</dbReference>
<dbReference type="InterPro" id="IPR037171">
    <property type="entry name" value="NagB/RpiA_transferase-like"/>
</dbReference>
<dbReference type="SUPFAM" id="SSF100950">
    <property type="entry name" value="NagB/RpiA/CoA transferase-like"/>
    <property type="match status" value="1"/>
</dbReference>
<dbReference type="InterPro" id="IPR001034">
    <property type="entry name" value="DeoR_HTH"/>
</dbReference>
<keyword evidence="6" id="KW-1185">Reference proteome</keyword>
<organism evidence="5 6">
    <name type="scientific">Phyllobacterium trifolii</name>
    <dbReference type="NCBI Taxonomy" id="300193"/>
    <lineage>
        <taxon>Bacteria</taxon>
        <taxon>Pseudomonadati</taxon>
        <taxon>Pseudomonadota</taxon>
        <taxon>Alphaproteobacteria</taxon>
        <taxon>Hyphomicrobiales</taxon>
        <taxon>Phyllobacteriaceae</taxon>
        <taxon>Phyllobacterium</taxon>
    </lineage>
</organism>
<dbReference type="PRINTS" id="PR00037">
    <property type="entry name" value="HTHLACR"/>
</dbReference>
<dbReference type="Proteomes" id="UP000554520">
    <property type="component" value="Unassembled WGS sequence"/>
</dbReference>
<feature type="domain" description="HTH deoR-type" evidence="4">
    <location>
        <begin position="3"/>
        <end position="58"/>
    </location>
</feature>
<sequence>MIPAQRRAMVLEQVQRRGTISIQELVEAIAVSSSTVRRDLEELEAEGLLERTRGGALVQSTRRSTYEPTTAVAAGLAREEKKAIAKYAIGMLRSGQSVIFDSSTTVREVANLVVSSGLPITALTNDLGIGEVLGSSNSVTVIIPGGTLRPGSLTLKGEPGPEFWRTIRADVLLLGTHAISEGSLSETSLDLAAQKRLMISAAERVVLLADSGKFQSPAFCQICSLSTVSEIVTDSKISDADLQMIADHGVKLQIVVVESRPDRRATN</sequence>
<dbReference type="PANTHER" id="PTHR30363">
    <property type="entry name" value="HTH-TYPE TRANSCRIPTIONAL REGULATOR SRLR-RELATED"/>
    <property type="match status" value="1"/>
</dbReference>
<dbReference type="Pfam" id="PF08220">
    <property type="entry name" value="HTH_DeoR"/>
    <property type="match status" value="1"/>
</dbReference>
<dbReference type="SMART" id="SM01134">
    <property type="entry name" value="DeoRC"/>
    <property type="match status" value="1"/>
</dbReference>
<dbReference type="AlphaFoldDB" id="A0A839UAF1"/>
<dbReference type="RefSeq" id="WP_183662855.1">
    <property type="nucleotide sequence ID" value="NZ_JACHXN010000010.1"/>
</dbReference>
<dbReference type="SUPFAM" id="SSF46785">
    <property type="entry name" value="Winged helix' DNA-binding domain"/>
    <property type="match status" value="1"/>
</dbReference>
<evidence type="ECO:0000313" key="6">
    <source>
        <dbReference type="Proteomes" id="UP000554520"/>
    </source>
</evidence>
<keyword evidence="2" id="KW-0238">DNA-binding</keyword>
<dbReference type="GO" id="GO:0003677">
    <property type="term" value="F:DNA binding"/>
    <property type="evidence" value="ECO:0007669"/>
    <property type="project" value="UniProtKB-KW"/>
</dbReference>
<protein>
    <submittedName>
        <fullName evidence="5">DeoR family transcriptional regulator of aga operon</fullName>
    </submittedName>
</protein>
<accession>A0A839UAF1</accession>
<dbReference type="Gene3D" id="1.10.10.10">
    <property type="entry name" value="Winged helix-like DNA-binding domain superfamily/Winged helix DNA-binding domain"/>
    <property type="match status" value="1"/>
</dbReference>
<dbReference type="PROSITE" id="PS51000">
    <property type="entry name" value="HTH_DEOR_2"/>
    <property type="match status" value="1"/>
</dbReference>
<evidence type="ECO:0000313" key="5">
    <source>
        <dbReference type="EMBL" id="MBB3146905.1"/>
    </source>
</evidence>
<proteinExistence type="predicted"/>
<evidence type="ECO:0000256" key="2">
    <source>
        <dbReference type="ARBA" id="ARBA00023125"/>
    </source>
</evidence>
<dbReference type="InterPro" id="IPR018356">
    <property type="entry name" value="Tscrpt_reg_HTH_DeoR_CS"/>
</dbReference>
<dbReference type="InterPro" id="IPR036390">
    <property type="entry name" value="WH_DNA-bd_sf"/>
</dbReference>
<comment type="caution">
    <text evidence="5">The sequence shown here is derived from an EMBL/GenBank/DDBJ whole genome shotgun (WGS) entry which is preliminary data.</text>
</comment>
<keyword evidence="1" id="KW-0805">Transcription regulation</keyword>
<dbReference type="InterPro" id="IPR050313">
    <property type="entry name" value="Carb_Metab_HTH_regulators"/>
</dbReference>
<evidence type="ECO:0000256" key="1">
    <source>
        <dbReference type="ARBA" id="ARBA00023015"/>
    </source>
</evidence>
<dbReference type="GO" id="GO:0003700">
    <property type="term" value="F:DNA-binding transcription factor activity"/>
    <property type="evidence" value="ECO:0007669"/>
    <property type="project" value="InterPro"/>
</dbReference>
<dbReference type="Pfam" id="PF00455">
    <property type="entry name" value="DeoRC"/>
    <property type="match status" value="1"/>
</dbReference>
<dbReference type="PANTHER" id="PTHR30363:SF44">
    <property type="entry name" value="AGA OPERON TRANSCRIPTIONAL REPRESSOR-RELATED"/>
    <property type="match status" value="1"/>
</dbReference>
<dbReference type="InterPro" id="IPR036388">
    <property type="entry name" value="WH-like_DNA-bd_sf"/>
</dbReference>
<name>A0A839UAF1_9HYPH</name>
<gene>
    <name evidence="5" type="ORF">FHS21_003321</name>
</gene>
<keyword evidence="3" id="KW-0804">Transcription</keyword>
<dbReference type="SMART" id="SM00420">
    <property type="entry name" value="HTH_DEOR"/>
    <property type="match status" value="1"/>
</dbReference>